<dbReference type="InterPro" id="IPR046896">
    <property type="entry name" value="Cup1-like_N"/>
</dbReference>
<keyword evidence="4" id="KW-1185">Reference proteome</keyword>
<comment type="caution">
    <text evidence="3">The sequence shown here is derived from an EMBL/GenBank/DDBJ whole genome shotgun (WGS) entry which is preliminary data.</text>
</comment>
<organism evidence="3 4">
    <name type="scientific">Aspergillus nanangensis</name>
    <dbReference type="NCBI Taxonomy" id="2582783"/>
    <lineage>
        <taxon>Eukaryota</taxon>
        <taxon>Fungi</taxon>
        <taxon>Dikarya</taxon>
        <taxon>Ascomycota</taxon>
        <taxon>Pezizomycotina</taxon>
        <taxon>Eurotiomycetes</taxon>
        <taxon>Eurotiomycetidae</taxon>
        <taxon>Eurotiales</taxon>
        <taxon>Aspergillaceae</taxon>
        <taxon>Aspergillus</taxon>
        <taxon>Aspergillus subgen. Circumdati</taxon>
    </lineage>
</organism>
<name>A0AAD4CL88_ASPNN</name>
<proteinExistence type="predicted"/>
<reference evidence="3" key="2">
    <citation type="submission" date="2020-02" db="EMBL/GenBank/DDBJ databases">
        <authorList>
            <person name="Gilchrist C.L.M."/>
            <person name="Chooi Y.-H."/>
        </authorList>
    </citation>
    <scope>NUCLEOTIDE SEQUENCE</scope>
    <source>
        <strain evidence="3">MST-FP2251</strain>
    </source>
</reference>
<dbReference type="EMBL" id="VCAU01000056">
    <property type="protein sequence ID" value="KAF9887808.1"/>
    <property type="molecule type" value="Genomic_DNA"/>
</dbReference>
<dbReference type="Pfam" id="PF05347">
    <property type="entry name" value="Complex1_LYR"/>
    <property type="match status" value="1"/>
</dbReference>
<dbReference type="InterPro" id="IPR008011">
    <property type="entry name" value="Complex1_LYR_dom"/>
</dbReference>
<evidence type="ECO:0000259" key="2">
    <source>
        <dbReference type="Pfam" id="PF05347"/>
    </source>
</evidence>
<reference evidence="3" key="1">
    <citation type="journal article" date="2019" name="Beilstein J. Org. Chem.">
        <title>Nanangenines: drimane sesquiterpenoids as the dominant metabolite cohort of a novel Australian fungus, Aspergillus nanangensis.</title>
        <authorList>
            <person name="Lacey H.J."/>
            <person name="Gilchrist C.L.M."/>
            <person name="Crombie A."/>
            <person name="Kalaitzis J.A."/>
            <person name="Vuong D."/>
            <person name="Rutledge P.J."/>
            <person name="Turner P."/>
            <person name="Pitt J.I."/>
            <person name="Lacey E."/>
            <person name="Chooi Y.H."/>
            <person name="Piggott A.M."/>
        </authorList>
    </citation>
    <scope>NUCLEOTIDE SEQUENCE</scope>
    <source>
        <strain evidence="3">MST-FP2251</strain>
    </source>
</reference>
<accession>A0AAD4CL88</accession>
<evidence type="ECO:0000256" key="1">
    <source>
        <dbReference type="SAM" id="MobiDB-lite"/>
    </source>
</evidence>
<evidence type="ECO:0000313" key="4">
    <source>
        <dbReference type="Proteomes" id="UP001194746"/>
    </source>
</evidence>
<feature type="region of interest" description="Disordered" evidence="1">
    <location>
        <begin position="103"/>
        <end position="149"/>
    </location>
</feature>
<sequence length="281" mass="32773">MHKLVVPRLSGVHRFACRALYRALLRQCAKLPDATPELRTCKWHVQHRFQKYKNIQSPSRTANALKAGYEALDLIHSASHGDQNGIHRITTIISENERIREQVAAAQRAMSKANPPKPPSRWQKKKEESRQLQQQTARRHPDAIPILSRPRPVVNGKRRIPVLVNARGIPFLRIKKPQPKNLSGVIRTKLEKRWKRIERRDRLKLELLFCKDEDHWDQLTDGSHAEQESWSEEVNSAIREVNRQVRESDMKSRQLAEAMWNVVLEERKLAAEEQKRESTDT</sequence>
<dbReference type="CDD" id="cd20273">
    <property type="entry name" value="Complex1_LYR_unchar"/>
    <property type="match status" value="1"/>
</dbReference>
<dbReference type="Proteomes" id="UP001194746">
    <property type="component" value="Unassembled WGS sequence"/>
</dbReference>
<feature type="domain" description="Complex 1 LYR protein" evidence="2">
    <location>
        <begin position="17"/>
        <end position="73"/>
    </location>
</feature>
<protein>
    <recommendedName>
        <fullName evidence="2">Complex 1 LYR protein domain-containing protein</fullName>
    </recommendedName>
</protein>
<evidence type="ECO:0000313" key="3">
    <source>
        <dbReference type="EMBL" id="KAF9887808.1"/>
    </source>
</evidence>
<gene>
    <name evidence="3" type="ORF">FE257_009614</name>
</gene>
<dbReference type="AlphaFoldDB" id="A0AAD4CL88"/>